<keyword evidence="4" id="KW-0804">Transcription</keyword>
<evidence type="ECO:0000256" key="4">
    <source>
        <dbReference type="ARBA" id="ARBA00023163"/>
    </source>
</evidence>
<evidence type="ECO:0000256" key="2">
    <source>
        <dbReference type="ARBA" id="ARBA00023015"/>
    </source>
</evidence>
<protein>
    <submittedName>
        <fullName evidence="10">Uncharacterized protein</fullName>
    </submittedName>
</protein>
<dbReference type="InterPro" id="IPR046347">
    <property type="entry name" value="bZIP_sf"/>
</dbReference>
<dbReference type="PROSITE" id="PS50953">
    <property type="entry name" value="KID"/>
    <property type="match status" value="1"/>
</dbReference>
<evidence type="ECO:0000259" key="9">
    <source>
        <dbReference type="PROSITE" id="PS50953"/>
    </source>
</evidence>
<feature type="compositionally biased region" description="Low complexity" evidence="7">
    <location>
        <begin position="309"/>
        <end position="336"/>
    </location>
</feature>
<evidence type="ECO:0000256" key="3">
    <source>
        <dbReference type="ARBA" id="ARBA00023125"/>
    </source>
</evidence>
<keyword evidence="3" id="KW-0238">DNA-binding</keyword>
<dbReference type="PROSITE" id="PS50217">
    <property type="entry name" value="BZIP"/>
    <property type="match status" value="1"/>
</dbReference>
<feature type="domain" description="KID" evidence="9">
    <location>
        <begin position="55"/>
        <end position="114"/>
    </location>
</feature>
<feature type="region of interest" description="Disordered" evidence="7">
    <location>
        <begin position="308"/>
        <end position="359"/>
    </location>
</feature>
<sequence>MMFPFSINFSVIWTDSVICLIKLLHLHKTLFFNIKMPMDPNVLPGQDCRGNEHSSQHRDQRISLGVEEIVNEEEARRRREQLNRRPSYRMILKDLETVGDKPLKKEMDEPSLSAELLNDDGGQVQQQISSQSPDESSTTSNFLSSDNGVAHLIRNFSPPNNTGLNNAPPPPPLAPTAPLCVGVSSAASISSTPNPIGAQALHLSSPTQAHLSLGQLNLIAPQQHSNVSQRIQSTVAPTVEIPSQPQPQMRAGQQPLLNAVNNLDMLGLKTGAVPESISTAFSQNDWQNNLLTTYNRQQHQSVAPNHLLQQQQTPPSNSSTSAITLTGINSSNNASVSGGGTTQHVGPPQNHGGLGTRQGSASLTSFITHRSDNDETNRKRQVRLLKNREAAKECRRKKKEYVKCLENRVAVLENQNKSSIVERRKEGKCNSLKVIVFFSSIITNYTQFQAVIQYINLLINSKLIQK</sequence>
<dbReference type="GO" id="GO:0000981">
    <property type="term" value="F:DNA-binding transcription factor activity, RNA polymerase II-specific"/>
    <property type="evidence" value="ECO:0007669"/>
    <property type="project" value="TreeGrafter"/>
</dbReference>
<dbReference type="SUPFAM" id="SSF57959">
    <property type="entry name" value="Leucine zipper domain"/>
    <property type="match status" value="1"/>
</dbReference>
<dbReference type="PROSITE" id="PS00036">
    <property type="entry name" value="BZIP_BASIC"/>
    <property type="match status" value="1"/>
</dbReference>
<evidence type="ECO:0000256" key="6">
    <source>
        <dbReference type="SAM" id="Coils"/>
    </source>
</evidence>
<dbReference type="InterPro" id="IPR001630">
    <property type="entry name" value="Leuzip_CREB"/>
</dbReference>
<dbReference type="Pfam" id="PF00170">
    <property type="entry name" value="bZIP_1"/>
    <property type="match status" value="1"/>
</dbReference>
<dbReference type="InterPro" id="IPR003102">
    <property type="entry name" value="CREB1-like_pKID"/>
</dbReference>
<evidence type="ECO:0000259" key="8">
    <source>
        <dbReference type="PROSITE" id="PS50217"/>
    </source>
</evidence>
<evidence type="ECO:0000313" key="11">
    <source>
        <dbReference type="Proteomes" id="UP000580250"/>
    </source>
</evidence>
<evidence type="ECO:0000256" key="7">
    <source>
        <dbReference type="SAM" id="MobiDB-lite"/>
    </source>
</evidence>
<name>A0A6V7WZM5_MELEN</name>
<comment type="subcellular location">
    <subcellularLocation>
        <location evidence="1">Nucleus</location>
    </subcellularLocation>
</comment>
<dbReference type="Gene3D" id="1.20.5.170">
    <property type="match status" value="1"/>
</dbReference>
<evidence type="ECO:0000256" key="1">
    <source>
        <dbReference type="ARBA" id="ARBA00004123"/>
    </source>
</evidence>
<dbReference type="AlphaFoldDB" id="A0A6V7WZM5"/>
<gene>
    <name evidence="10" type="ORF">MENT_LOCUS45417</name>
</gene>
<evidence type="ECO:0000256" key="5">
    <source>
        <dbReference type="ARBA" id="ARBA00023242"/>
    </source>
</evidence>
<proteinExistence type="predicted"/>
<dbReference type="SMART" id="SM00338">
    <property type="entry name" value="BRLZ"/>
    <property type="match status" value="1"/>
</dbReference>
<keyword evidence="2" id="KW-0805">Transcription regulation</keyword>
<comment type="caution">
    <text evidence="10">The sequence shown here is derived from an EMBL/GenBank/DDBJ whole genome shotgun (WGS) entry which is preliminary data.</text>
</comment>
<dbReference type="PANTHER" id="PTHR45879:SF3">
    <property type="entry name" value="CYCLIC AMP RESPONSE ELEMENT-BINDING PROTEIN B"/>
    <property type="match status" value="1"/>
</dbReference>
<dbReference type="PANTHER" id="PTHR45879">
    <property type="entry name" value="CYCLIC AMP RESPONSE ELEMENT-BINDING PROTEIN B"/>
    <property type="match status" value="1"/>
</dbReference>
<keyword evidence="6" id="KW-0175">Coiled coil</keyword>
<feature type="domain" description="BZIP" evidence="8">
    <location>
        <begin position="377"/>
        <end position="418"/>
    </location>
</feature>
<dbReference type="CDD" id="cd14690">
    <property type="entry name" value="bZIP_CREB1"/>
    <property type="match status" value="1"/>
</dbReference>
<keyword evidence="5" id="KW-0539">Nucleus</keyword>
<dbReference type="GO" id="GO:0000978">
    <property type="term" value="F:RNA polymerase II cis-regulatory region sequence-specific DNA binding"/>
    <property type="evidence" value="ECO:0007669"/>
    <property type="project" value="TreeGrafter"/>
</dbReference>
<feature type="coiled-coil region" evidence="6">
    <location>
        <begin position="395"/>
        <end position="422"/>
    </location>
</feature>
<feature type="region of interest" description="Disordered" evidence="7">
    <location>
        <begin position="120"/>
        <end position="171"/>
    </location>
</feature>
<feature type="compositionally biased region" description="Low complexity" evidence="7">
    <location>
        <begin position="123"/>
        <end position="140"/>
    </location>
</feature>
<dbReference type="OrthoDB" id="5970722at2759"/>
<dbReference type="GO" id="GO:0005667">
    <property type="term" value="C:transcription regulator complex"/>
    <property type="evidence" value="ECO:0007669"/>
    <property type="project" value="TreeGrafter"/>
</dbReference>
<reference evidence="10 11" key="1">
    <citation type="submission" date="2020-08" db="EMBL/GenBank/DDBJ databases">
        <authorList>
            <person name="Koutsovoulos G."/>
            <person name="Danchin GJ E."/>
        </authorList>
    </citation>
    <scope>NUCLEOTIDE SEQUENCE [LARGE SCALE GENOMIC DNA]</scope>
</reference>
<dbReference type="Pfam" id="PF02173">
    <property type="entry name" value="pKID"/>
    <property type="match status" value="1"/>
</dbReference>
<dbReference type="EMBL" id="CAJEWN010000953">
    <property type="protein sequence ID" value="CAD2192526.1"/>
    <property type="molecule type" value="Genomic_DNA"/>
</dbReference>
<accession>A0A6V7WZM5</accession>
<dbReference type="InterPro" id="IPR004827">
    <property type="entry name" value="bZIP"/>
</dbReference>
<evidence type="ECO:0000313" key="10">
    <source>
        <dbReference type="EMBL" id="CAD2192526.1"/>
    </source>
</evidence>
<dbReference type="Proteomes" id="UP000580250">
    <property type="component" value="Unassembled WGS sequence"/>
</dbReference>
<organism evidence="10 11">
    <name type="scientific">Meloidogyne enterolobii</name>
    <name type="common">Root-knot nematode worm</name>
    <name type="synonym">Meloidogyne mayaguensis</name>
    <dbReference type="NCBI Taxonomy" id="390850"/>
    <lineage>
        <taxon>Eukaryota</taxon>
        <taxon>Metazoa</taxon>
        <taxon>Ecdysozoa</taxon>
        <taxon>Nematoda</taxon>
        <taxon>Chromadorea</taxon>
        <taxon>Rhabditida</taxon>
        <taxon>Tylenchina</taxon>
        <taxon>Tylenchomorpha</taxon>
        <taxon>Tylenchoidea</taxon>
        <taxon>Meloidogynidae</taxon>
        <taxon>Meloidogyninae</taxon>
        <taxon>Meloidogyne</taxon>
    </lineage>
</organism>
<dbReference type="GO" id="GO:0005634">
    <property type="term" value="C:nucleus"/>
    <property type="evidence" value="ECO:0007669"/>
    <property type="project" value="UniProtKB-SubCell"/>
</dbReference>